<dbReference type="Proteomes" id="UP000007887">
    <property type="component" value="Chromosome"/>
</dbReference>
<evidence type="ECO:0000313" key="1">
    <source>
        <dbReference type="EMBL" id="BAL84176.1"/>
    </source>
</evidence>
<evidence type="ECO:0000313" key="2">
    <source>
        <dbReference type="Proteomes" id="UP000007887"/>
    </source>
</evidence>
<name>I0GTT9_SELRL</name>
<gene>
    <name evidence="1" type="ordered locus">SELR_24680</name>
</gene>
<protein>
    <recommendedName>
        <fullName evidence="3">FlgN protein</fullName>
    </recommendedName>
</protein>
<organism evidence="1 2">
    <name type="scientific">Selenomonas ruminantium subsp. lactilytica (strain NBRC 103574 / TAM6421)</name>
    <dbReference type="NCBI Taxonomy" id="927704"/>
    <lineage>
        <taxon>Bacteria</taxon>
        <taxon>Bacillati</taxon>
        <taxon>Bacillota</taxon>
        <taxon>Negativicutes</taxon>
        <taxon>Selenomonadales</taxon>
        <taxon>Selenomonadaceae</taxon>
        <taxon>Selenomonas</taxon>
    </lineage>
</organism>
<dbReference type="HOGENOM" id="CLU_1694302_0_0_9"/>
<dbReference type="eggNOG" id="ENOG5033DTV">
    <property type="taxonomic scope" value="Bacteria"/>
</dbReference>
<dbReference type="KEGG" id="sri:SELR_24680"/>
<dbReference type="AlphaFoldDB" id="I0GTT9"/>
<dbReference type="EMBL" id="AP012292">
    <property type="protein sequence ID" value="BAL84176.1"/>
    <property type="molecule type" value="Genomic_DNA"/>
</dbReference>
<dbReference type="PATRIC" id="fig|927704.6.peg.2551"/>
<dbReference type="RefSeq" id="WP_014425597.1">
    <property type="nucleotide sequence ID" value="NC_017068.1"/>
</dbReference>
<sequence>MDEAVRLLREQVLLSNQCLEKIKALKEVLQAENKGANIVAAVQSLEPALLEIAKLEKKKRDFLQKQSAKDMRTFISQMPPSEAWEILVHLFHRAQEFEQSLHREIIAATLLLEQGKKYVDYNINIMTRTMASNIYTQEAAESESQRGIKMFDSSV</sequence>
<reference evidence="1 2" key="1">
    <citation type="submission" date="2011-10" db="EMBL/GenBank/DDBJ databases">
        <title>Whole genome sequence of Selenomonas ruminantium subsp. lactilytica TAM6421.</title>
        <authorList>
            <person name="Oguchi A."/>
            <person name="Ankai A."/>
            <person name="Kaneko J."/>
            <person name="Yamada-Narita S."/>
            <person name="Fukui S."/>
            <person name="Takahashi M."/>
            <person name="Onodera T."/>
            <person name="Kojima S."/>
            <person name="Fushimi T."/>
            <person name="Abe N."/>
            <person name="Kamio Y."/>
            <person name="Yamazaki S."/>
            <person name="Fujita N."/>
        </authorList>
    </citation>
    <scope>NUCLEOTIDE SEQUENCE [LARGE SCALE GENOMIC DNA]</scope>
    <source>
        <strain evidence="2">NBRC 103574 / TAM6421</strain>
    </source>
</reference>
<evidence type="ECO:0008006" key="3">
    <source>
        <dbReference type="Google" id="ProtNLM"/>
    </source>
</evidence>
<accession>I0GTT9</accession>
<dbReference type="OrthoDB" id="1665297at2"/>
<proteinExistence type="predicted"/>